<evidence type="ECO:0000313" key="2">
    <source>
        <dbReference type="Proteomes" id="UP000238430"/>
    </source>
</evidence>
<dbReference type="EMBL" id="PXOT01000022">
    <property type="protein sequence ID" value="PSG91162.1"/>
    <property type="molecule type" value="Genomic_DNA"/>
</dbReference>
<gene>
    <name evidence="1" type="ORF">C7H61_07895</name>
</gene>
<proteinExistence type="predicted"/>
<dbReference type="Proteomes" id="UP000238430">
    <property type="component" value="Unassembled WGS sequence"/>
</dbReference>
<comment type="caution">
    <text evidence="1">The sequence shown here is derived from an EMBL/GenBank/DDBJ whole genome shotgun (WGS) entry which is preliminary data.</text>
</comment>
<organism evidence="1 2">
    <name type="scientific">Mesoflavibacter zeaxanthinifaciens subsp. sabulilitoris</name>
    <dbReference type="NCBI Taxonomy" id="1520893"/>
    <lineage>
        <taxon>Bacteria</taxon>
        <taxon>Pseudomonadati</taxon>
        <taxon>Bacteroidota</taxon>
        <taxon>Flavobacteriia</taxon>
        <taxon>Flavobacteriales</taxon>
        <taxon>Flavobacteriaceae</taxon>
        <taxon>Mesoflavibacter</taxon>
    </lineage>
</organism>
<dbReference type="NCBIfam" id="NF047658">
    <property type="entry name" value="HYC_CC_PP"/>
    <property type="match status" value="1"/>
</dbReference>
<dbReference type="InterPro" id="IPR058060">
    <property type="entry name" value="HYC_CC_PP"/>
</dbReference>
<dbReference type="OrthoDB" id="1493875at2"/>
<protein>
    <submittedName>
        <fullName evidence="1">Uncharacterized protein</fullName>
    </submittedName>
</protein>
<reference evidence="1 2" key="1">
    <citation type="submission" date="2018-03" db="EMBL/GenBank/DDBJ databases">
        <title>Mesoflavibacter sp. HG37 and Mesoflavibacter sp. HG96 sp.nov., two marine bacteria isolated from seawater of Western Pacific Ocean.</title>
        <authorList>
            <person name="Cheng H."/>
            <person name="Wu Y.-H."/>
            <person name="Guo L.-L."/>
            <person name="Xu X.-W."/>
        </authorList>
    </citation>
    <scope>NUCLEOTIDE SEQUENCE [LARGE SCALE GENOMIC DNA]</scope>
    <source>
        <strain evidence="1 2">KCTC 42117</strain>
    </source>
</reference>
<name>A0A2T1NFD7_9FLAO</name>
<keyword evidence="2" id="KW-1185">Reference proteome</keyword>
<dbReference type="AlphaFoldDB" id="A0A2T1NFD7"/>
<accession>A0A2T1NFD7</accession>
<sequence>MAFLVLFSTLSFTVEKHYCGDRLVDSAVFSKVKKCSDVIEMPKSCCKDDVEIIKGQDKLKVTKFEDLDISKQIVFTAFVYNFFLYKESLPKQTIPHQFYSPPNLVVDLQQLHDVYII</sequence>
<dbReference type="InterPro" id="IPR058512">
    <property type="entry name" value="DUF8199"/>
</dbReference>
<evidence type="ECO:0000313" key="1">
    <source>
        <dbReference type="EMBL" id="PSG91162.1"/>
    </source>
</evidence>
<dbReference type="Pfam" id="PF26622">
    <property type="entry name" value="DUF8199"/>
    <property type="match status" value="1"/>
</dbReference>